<dbReference type="AlphaFoldDB" id="A0A069SU79"/>
<dbReference type="Proteomes" id="UP000027661">
    <property type="component" value="Unassembled WGS sequence"/>
</dbReference>
<sequence>MKNIMKLFLYAALPLALIALGSCSYPKNITFKADSQTGALSGLYLTSDTSMNWILRTDGTQYEWVDSRYGWGLGHLRINGTEYSWNIPTKKHDTSHHMTVKYQTGDIEINVARKWNRDGNLVESYEFVNTGEKDADLQDIAINTPFNDNYPDAQTCYEARCNAHIWAGGNEAYVYCTRMSGAPGGLGLIMEEGAIKGYEVRERSQKKGSSNFRGVFQLNPQDKTLKPGECYTIQWLLLSADNWDEFQAKAIDNGLIIASADRYVVEAGEKINVSFKSNCPSLKGKLLLNGKEVAEVSGDNINYTTIINEPGEKIFTLAYGNGKQTSVECLAVSNFDSLVNHRCQFIAGHQQFIKPGDPRSGAFIVYDNDTESLYINGESGSKRSDCDEARERVAMGILLALQYQRTSDKKLMDALNNYVSFIRRIQKPDYTTNSTVDFKSKNRGYNYPWVADFWFTMFRTTGNKQYLKDGYGTLRALVRYFKHGFYCINIPTYGYTLLKENGFTAEADTLLNDFKSMADVFCENGPNYPTSEVNYEQSIVAPSIIHLLNVYMLTGDEKYLKGAESQLPLLESFSGKQPSFHLYDIAIRHWDGYWFGKDRIWGDTFPHYWSTLSGIAFRLYAKATGKQEYTERALNIFRNNLCLFTEDGRGSCAFIYPDKVNGQKAHLYDPFANDQDWAMVFWLEYGPDFK</sequence>
<evidence type="ECO:0000313" key="2">
    <source>
        <dbReference type="EMBL" id="KDS55550.1"/>
    </source>
</evidence>
<keyword evidence="1" id="KW-0732">Signal</keyword>
<name>A0A069SU79_PHOVU</name>
<comment type="caution">
    <text evidence="2">The sequence shown here is derived from an EMBL/GenBank/DDBJ whole genome shotgun (WGS) entry which is preliminary data.</text>
</comment>
<accession>A0A069SU79</accession>
<organism evidence="2 3">
    <name type="scientific">Phocaeicola vulgatus str. 3975 RP4</name>
    <dbReference type="NCBI Taxonomy" id="1339352"/>
    <lineage>
        <taxon>Bacteria</taxon>
        <taxon>Pseudomonadati</taxon>
        <taxon>Bacteroidota</taxon>
        <taxon>Bacteroidia</taxon>
        <taxon>Bacteroidales</taxon>
        <taxon>Bacteroidaceae</taxon>
        <taxon>Phocaeicola</taxon>
    </lineage>
</organism>
<feature type="signal peptide" evidence="1">
    <location>
        <begin position="1"/>
        <end position="24"/>
    </location>
</feature>
<gene>
    <name evidence="2" type="ORF">M099_0846</name>
</gene>
<dbReference type="GO" id="GO:0005975">
    <property type="term" value="P:carbohydrate metabolic process"/>
    <property type="evidence" value="ECO:0007669"/>
    <property type="project" value="InterPro"/>
</dbReference>
<dbReference type="InterPro" id="IPR008928">
    <property type="entry name" value="6-hairpin_glycosidase_sf"/>
</dbReference>
<evidence type="ECO:0000313" key="3">
    <source>
        <dbReference type="Proteomes" id="UP000027661"/>
    </source>
</evidence>
<protein>
    <recommendedName>
        <fullName evidence="4">MarR family transcriptional regulator</fullName>
    </recommendedName>
</protein>
<dbReference type="PROSITE" id="PS51257">
    <property type="entry name" value="PROKAR_LIPOPROTEIN"/>
    <property type="match status" value="1"/>
</dbReference>
<feature type="chain" id="PRO_5001669500" description="MarR family transcriptional regulator" evidence="1">
    <location>
        <begin position="25"/>
        <end position="690"/>
    </location>
</feature>
<dbReference type="SUPFAM" id="SSF48208">
    <property type="entry name" value="Six-hairpin glycosidases"/>
    <property type="match status" value="1"/>
</dbReference>
<evidence type="ECO:0008006" key="4">
    <source>
        <dbReference type="Google" id="ProtNLM"/>
    </source>
</evidence>
<proteinExistence type="predicted"/>
<dbReference type="RefSeq" id="WP_032952485.1">
    <property type="nucleotide sequence ID" value="NZ_JNHM01000012.1"/>
</dbReference>
<evidence type="ECO:0000256" key="1">
    <source>
        <dbReference type="SAM" id="SignalP"/>
    </source>
</evidence>
<reference evidence="2 3" key="1">
    <citation type="submission" date="2014-04" db="EMBL/GenBank/DDBJ databases">
        <authorList>
            <person name="Sears C."/>
            <person name="Carroll K."/>
            <person name="Sack B.R."/>
            <person name="Qadri F."/>
            <person name="Myers L.L."/>
            <person name="Chung G.-T."/>
            <person name="Escheverria P."/>
            <person name="Fraser C.M."/>
            <person name="Sadzewicz L."/>
            <person name="Shefchek K.A."/>
            <person name="Tallon L."/>
            <person name="Das S.P."/>
            <person name="Daugherty S."/>
            <person name="Mongodin E.F."/>
        </authorList>
    </citation>
    <scope>NUCLEOTIDE SEQUENCE [LARGE SCALE GENOMIC DNA]</scope>
    <source>
        <strain evidence="2 3">3975 RP4</strain>
    </source>
</reference>
<dbReference type="PATRIC" id="fig|1339352.3.peg.818"/>
<dbReference type="EMBL" id="JNHM01000012">
    <property type="protein sequence ID" value="KDS55550.1"/>
    <property type="molecule type" value="Genomic_DNA"/>
</dbReference>